<feature type="compositionally biased region" description="Basic and acidic residues" evidence="1">
    <location>
        <begin position="1014"/>
        <end position="1026"/>
    </location>
</feature>
<proteinExistence type="predicted"/>
<keyword evidence="2" id="KW-0472">Membrane</keyword>
<evidence type="ECO:0000256" key="1">
    <source>
        <dbReference type="SAM" id="MobiDB-lite"/>
    </source>
</evidence>
<sequence>MAPSKVERRLSSYFLIDVKYAPSFWRLFNGKENGGDHLFARSTNGDASPNSSVYIGVGVGLGAAIFAAMIFVIVKILRKRREHKNAMAQLDQQEAQQMSQHDVAMFSDIPQPASAPRTGGGRGGFFLTTQLLRNGWGALGSNEDMRRQYAQGVPTAQGAPSTHTPTTKKGKPGGIALKRLRHLSAIIESPRDSPETEHRAVTAANAEPQPQNQEHASDRSQLASLQRSQSITKVGRKSEDIFRSNSKKIVRSNSDTSFVLKVPTKPFHSNSYGMSYFQPQVPSPATRSRSTGSLALLRNSSTLARKPPNFQRPYSHTRSISLGSRPPSRPPSTAVPPLPVVGPHSLSSNDLVQQAASGAARCPSRSASSASSAMSASSSVLASSPLMKAHQQRPPIVSPTLEEAAAEDDDAQLVRGPNALWSKSRPGSKRKPEAHHQKKPSLTGSIHDDDGAARYSVDRDKIAGERRFSGGSATSIASPGSKRRRVSGSVSGGSHRSNAGIQKYGSPHRGSRGTSVSECGSPAERKRTSVLLDVSGNSMSPSRRASVTTQSSDSSKGNPFQWDPQPMSKPSALKGSPNARKCHRRQNCVRISTLSPQVLGPPSNGFSSPGATPTIVEESGDSDYFSVAEGANSAAAGYIAAARRRSSASVPNLRIQTLRTSLTPSSPTLTAWIAYHDHVLLPSEHSDSNISDLTGSFRPGSRQSNGSSLLNIPSFPSPGKVTIASPTPRRDHGDSLDSGEMLPSTPATAKLYDPATSWRMLSRFQGKEYDPESPTYPFPRSMAKSSPTTPSSLKDHVDVSPSNQPVVQPTSTDSRLPMPDQAENPNFPGAPILLPPEAVFSMPPSPPTRTNLPPLSMSHFHASLREASSPPPSPQRNEHSQDDCGGVSPSCIPSPLNIAPKASEHHEPRTSHDVSPRGPRSAPAKTVLQNAMALRRMNSEAERHKDRDSRRYVRLGREKSVELPFWASNEGVELEIDDSCNNLFDFAFASGETEGPSGKAQSMSSIDNLRENGWERDEAKSFKADSLDGGNDEGERRGSRGHAITSSTAIPPVPPLPINSRLLKETSRTSNNSEKTGNSSSTTPKPAKVQKQQDIGVAITSPVSETDTTPRSCTQQQTEQLASSVQATPQSLYDNSGFLRL</sequence>
<name>A0A9P4Q5W1_9PEZI</name>
<feature type="region of interest" description="Disordered" evidence="1">
    <location>
        <begin position="768"/>
        <end position="924"/>
    </location>
</feature>
<feature type="compositionally biased region" description="Polar residues" evidence="1">
    <location>
        <begin position="1068"/>
        <end position="1084"/>
    </location>
</feature>
<gene>
    <name evidence="3" type="ORF">K431DRAFT_346635</name>
</gene>
<feature type="compositionally biased region" description="Polar residues" evidence="1">
    <location>
        <begin position="535"/>
        <end position="558"/>
    </location>
</feature>
<feature type="compositionally biased region" description="Low complexity" evidence="1">
    <location>
        <begin position="219"/>
        <end position="230"/>
    </location>
</feature>
<accession>A0A9P4Q5W1</accession>
<feature type="compositionally biased region" description="Polar residues" evidence="1">
    <location>
        <begin position="800"/>
        <end position="814"/>
    </location>
</feature>
<feature type="compositionally biased region" description="Basic and acidic residues" evidence="1">
    <location>
        <begin position="446"/>
        <end position="468"/>
    </location>
</feature>
<protein>
    <submittedName>
        <fullName evidence="3">Uncharacterized protein</fullName>
    </submittedName>
</protein>
<feature type="region of interest" description="Disordered" evidence="1">
    <location>
        <begin position="691"/>
        <end position="750"/>
    </location>
</feature>
<dbReference type="EMBL" id="MU003793">
    <property type="protein sequence ID" value="KAF2721142.1"/>
    <property type="molecule type" value="Genomic_DNA"/>
</dbReference>
<organism evidence="3 4">
    <name type="scientific">Polychaeton citri CBS 116435</name>
    <dbReference type="NCBI Taxonomy" id="1314669"/>
    <lineage>
        <taxon>Eukaryota</taxon>
        <taxon>Fungi</taxon>
        <taxon>Dikarya</taxon>
        <taxon>Ascomycota</taxon>
        <taxon>Pezizomycotina</taxon>
        <taxon>Dothideomycetes</taxon>
        <taxon>Dothideomycetidae</taxon>
        <taxon>Capnodiales</taxon>
        <taxon>Capnodiaceae</taxon>
        <taxon>Polychaeton</taxon>
    </lineage>
</organism>
<feature type="compositionally biased region" description="Polar residues" evidence="1">
    <location>
        <begin position="783"/>
        <end position="792"/>
    </location>
</feature>
<evidence type="ECO:0000313" key="3">
    <source>
        <dbReference type="EMBL" id="KAF2721142.1"/>
    </source>
</evidence>
<feature type="region of interest" description="Disordered" evidence="1">
    <location>
        <begin position="402"/>
        <end position="618"/>
    </location>
</feature>
<feature type="compositionally biased region" description="Basic and acidic residues" evidence="1">
    <location>
        <begin position="189"/>
        <end position="200"/>
    </location>
</feature>
<keyword evidence="2" id="KW-1133">Transmembrane helix</keyword>
<evidence type="ECO:0000256" key="2">
    <source>
        <dbReference type="SAM" id="Phobius"/>
    </source>
</evidence>
<evidence type="ECO:0000313" key="4">
    <source>
        <dbReference type="Proteomes" id="UP000799441"/>
    </source>
</evidence>
<feature type="compositionally biased region" description="Pro residues" evidence="1">
    <location>
        <begin position="327"/>
        <end position="340"/>
    </location>
</feature>
<feature type="region of interest" description="Disordered" evidence="1">
    <location>
        <begin position="187"/>
        <end position="240"/>
    </location>
</feature>
<keyword evidence="4" id="KW-1185">Reference proteome</keyword>
<dbReference type="AlphaFoldDB" id="A0A9P4Q5W1"/>
<feature type="compositionally biased region" description="Basic and acidic residues" evidence="1">
    <location>
        <begin position="902"/>
        <end position="915"/>
    </location>
</feature>
<feature type="region of interest" description="Disordered" evidence="1">
    <location>
        <begin position="298"/>
        <end position="346"/>
    </location>
</feature>
<feature type="region of interest" description="Disordered" evidence="1">
    <location>
        <begin position="351"/>
        <end position="370"/>
    </location>
</feature>
<feature type="transmembrane region" description="Helical" evidence="2">
    <location>
        <begin position="53"/>
        <end position="77"/>
    </location>
</feature>
<feature type="compositionally biased region" description="Polar residues" evidence="1">
    <location>
        <begin position="1101"/>
        <end position="1134"/>
    </location>
</feature>
<reference evidence="3" key="1">
    <citation type="journal article" date="2020" name="Stud. Mycol.">
        <title>101 Dothideomycetes genomes: a test case for predicting lifestyles and emergence of pathogens.</title>
        <authorList>
            <person name="Haridas S."/>
            <person name="Albert R."/>
            <person name="Binder M."/>
            <person name="Bloem J."/>
            <person name="Labutti K."/>
            <person name="Salamov A."/>
            <person name="Andreopoulos B."/>
            <person name="Baker S."/>
            <person name="Barry K."/>
            <person name="Bills G."/>
            <person name="Bluhm B."/>
            <person name="Cannon C."/>
            <person name="Castanera R."/>
            <person name="Culley D."/>
            <person name="Daum C."/>
            <person name="Ezra D."/>
            <person name="Gonzalez J."/>
            <person name="Henrissat B."/>
            <person name="Kuo A."/>
            <person name="Liang C."/>
            <person name="Lipzen A."/>
            <person name="Lutzoni F."/>
            <person name="Magnuson J."/>
            <person name="Mondo S."/>
            <person name="Nolan M."/>
            <person name="Ohm R."/>
            <person name="Pangilinan J."/>
            <person name="Park H.-J."/>
            <person name="Ramirez L."/>
            <person name="Alfaro M."/>
            <person name="Sun H."/>
            <person name="Tritt A."/>
            <person name="Yoshinaga Y."/>
            <person name="Zwiers L.-H."/>
            <person name="Turgeon B."/>
            <person name="Goodwin S."/>
            <person name="Spatafora J."/>
            <person name="Crous P."/>
            <person name="Grigoriev I."/>
        </authorList>
    </citation>
    <scope>NUCLEOTIDE SEQUENCE</scope>
    <source>
        <strain evidence="3">CBS 116435</strain>
    </source>
</reference>
<feature type="region of interest" description="Disordered" evidence="1">
    <location>
        <begin position="1014"/>
        <end position="1141"/>
    </location>
</feature>
<dbReference type="Proteomes" id="UP000799441">
    <property type="component" value="Unassembled WGS sequence"/>
</dbReference>
<feature type="region of interest" description="Disordered" evidence="1">
    <location>
        <begin position="152"/>
        <end position="173"/>
    </location>
</feature>
<comment type="caution">
    <text evidence="3">The sequence shown here is derived from an EMBL/GenBank/DDBJ whole genome shotgun (WGS) entry which is preliminary data.</text>
</comment>
<feature type="compositionally biased region" description="Low complexity" evidence="1">
    <location>
        <begin position="487"/>
        <end position="497"/>
    </location>
</feature>
<keyword evidence="2" id="KW-0812">Transmembrane</keyword>
<feature type="compositionally biased region" description="Low complexity" evidence="1">
    <location>
        <begin position="355"/>
        <end position="370"/>
    </location>
</feature>
<feature type="compositionally biased region" description="Polar residues" evidence="1">
    <location>
        <begin position="701"/>
        <end position="711"/>
    </location>
</feature>
<dbReference type="OrthoDB" id="3546893at2759"/>